<keyword evidence="12 13" id="KW-0472">Membrane</keyword>
<feature type="transmembrane region" description="Helical" evidence="13">
    <location>
        <begin position="73"/>
        <end position="93"/>
    </location>
</feature>
<name>A0A0B8ZX70_9SPHN</name>
<evidence type="ECO:0000256" key="3">
    <source>
        <dbReference type="ARBA" id="ARBA00012438"/>
    </source>
</evidence>
<dbReference type="SMART" id="SM00911">
    <property type="entry name" value="HWE_HK"/>
    <property type="match status" value="1"/>
</dbReference>
<comment type="subcellular location">
    <subcellularLocation>
        <location evidence="2">Membrane</location>
        <topology evidence="2">Multi-pass membrane protein</topology>
    </subcellularLocation>
</comment>
<dbReference type="PANTHER" id="PTHR41523:SF7">
    <property type="entry name" value="HISTIDINE KINASE"/>
    <property type="match status" value="1"/>
</dbReference>
<dbReference type="InterPro" id="IPR025201">
    <property type="entry name" value="KdpD_TM"/>
</dbReference>
<organism evidence="15 16">
    <name type="scientific">Novosphingobium subterraneum</name>
    <dbReference type="NCBI Taxonomy" id="48936"/>
    <lineage>
        <taxon>Bacteria</taxon>
        <taxon>Pseudomonadati</taxon>
        <taxon>Pseudomonadota</taxon>
        <taxon>Alphaproteobacteria</taxon>
        <taxon>Sphingomonadales</taxon>
        <taxon>Sphingomonadaceae</taxon>
        <taxon>Novosphingobium</taxon>
    </lineage>
</organism>
<dbReference type="GO" id="GO:0000160">
    <property type="term" value="P:phosphorelay signal transduction system"/>
    <property type="evidence" value="ECO:0007669"/>
    <property type="project" value="UniProtKB-KW"/>
</dbReference>
<keyword evidence="9" id="KW-0067">ATP-binding</keyword>
<keyword evidence="8 15" id="KW-0418">Kinase</keyword>
<feature type="domain" description="Signal transduction histidine kinase HWE region" evidence="14">
    <location>
        <begin position="113"/>
        <end position="191"/>
    </location>
</feature>
<dbReference type="GO" id="GO:0004673">
    <property type="term" value="F:protein histidine kinase activity"/>
    <property type="evidence" value="ECO:0007669"/>
    <property type="project" value="UniProtKB-EC"/>
</dbReference>
<dbReference type="InterPro" id="IPR011102">
    <property type="entry name" value="Sig_transdc_His_kinase_HWE"/>
</dbReference>
<dbReference type="PANTHER" id="PTHR41523">
    <property type="entry name" value="TWO-COMPONENT SYSTEM SENSOR PROTEIN"/>
    <property type="match status" value="1"/>
</dbReference>
<evidence type="ECO:0000256" key="13">
    <source>
        <dbReference type="SAM" id="Phobius"/>
    </source>
</evidence>
<keyword evidence="7" id="KW-0547">Nucleotide-binding</keyword>
<evidence type="ECO:0000256" key="8">
    <source>
        <dbReference type="ARBA" id="ARBA00022777"/>
    </source>
</evidence>
<dbReference type="GO" id="GO:0005524">
    <property type="term" value="F:ATP binding"/>
    <property type="evidence" value="ECO:0007669"/>
    <property type="project" value="UniProtKB-KW"/>
</dbReference>
<evidence type="ECO:0000313" key="16">
    <source>
        <dbReference type="Proteomes" id="UP000031338"/>
    </source>
</evidence>
<dbReference type="STRING" id="48936.NJ75_04529"/>
<feature type="transmembrane region" description="Helical" evidence="13">
    <location>
        <begin position="28"/>
        <end position="61"/>
    </location>
</feature>
<accession>A0A0B8ZX70</accession>
<dbReference type="EMBL" id="JRVC01000035">
    <property type="protein sequence ID" value="KHS41707.1"/>
    <property type="molecule type" value="Genomic_DNA"/>
</dbReference>
<comment type="catalytic activity">
    <reaction evidence="1">
        <text>ATP + protein L-histidine = ADP + protein N-phospho-L-histidine.</text>
        <dbReference type="EC" id="2.7.13.3"/>
    </reaction>
</comment>
<dbReference type="Proteomes" id="UP000031338">
    <property type="component" value="Unassembled WGS sequence"/>
</dbReference>
<evidence type="ECO:0000256" key="6">
    <source>
        <dbReference type="ARBA" id="ARBA00022692"/>
    </source>
</evidence>
<reference evidence="15 16" key="1">
    <citation type="submission" date="2014-10" db="EMBL/GenBank/DDBJ databases">
        <title>Draft genome sequence of Novosphingobium subterraneum DSM 12447.</title>
        <authorList>
            <person name="Gan H.M."/>
            <person name="Gan H.Y."/>
            <person name="Savka M.A."/>
        </authorList>
    </citation>
    <scope>NUCLEOTIDE SEQUENCE [LARGE SCALE GENOMIC DNA]</scope>
    <source>
        <strain evidence="15 16">DSM 12447</strain>
    </source>
</reference>
<evidence type="ECO:0000259" key="14">
    <source>
        <dbReference type="SMART" id="SM00911"/>
    </source>
</evidence>
<dbReference type="Gene3D" id="3.30.565.10">
    <property type="entry name" value="Histidine kinase-like ATPase, C-terminal domain"/>
    <property type="match status" value="1"/>
</dbReference>
<dbReference type="InterPro" id="IPR036890">
    <property type="entry name" value="HATPase_C_sf"/>
</dbReference>
<dbReference type="GO" id="GO:0016020">
    <property type="term" value="C:membrane"/>
    <property type="evidence" value="ECO:0007669"/>
    <property type="project" value="UniProtKB-SubCell"/>
</dbReference>
<dbReference type="Pfam" id="PF07536">
    <property type="entry name" value="HWE_HK"/>
    <property type="match status" value="1"/>
</dbReference>
<evidence type="ECO:0000256" key="2">
    <source>
        <dbReference type="ARBA" id="ARBA00004141"/>
    </source>
</evidence>
<evidence type="ECO:0000313" key="15">
    <source>
        <dbReference type="EMBL" id="KHS41707.1"/>
    </source>
</evidence>
<keyword evidence="6 13" id="KW-0812">Transmembrane</keyword>
<evidence type="ECO:0000256" key="9">
    <source>
        <dbReference type="ARBA" id="ARBA00022840"/>
    </source>
</evidence>
<keyword evidence="5 15" id="KW-0808">Transferase</keyword>
<gene>
    <name evidence="15" type="ORF">NJ75_04529</name>
</gene>
<keyword evidence="11" id="KW-0902">Two-component regulatory system</keyword>
<protein>
    <recommendedName>
        <fullName evidence="3">histidine kinase</fullName>
        <ecNumber evidence="3">2.7.13.3</ecNumber>
    </recommendedName>
</protein>
<evidence type="ECO:0000256" key="7">
    <source>
        <dbReference type="ARBA" id="ARBA00022741"/>
    </source>
</evidence>
<evidence type="ECO:0000256" key="11">
    <source>
        <dbReference type="ARBA" id="ARBA00023012"/>
    </source>
</evidence>
<keyword evidence="16" id="KW-1185">Reference proteome</keyword>
<proteinExistence type="predicted"/>
<evidence type="ECO:0000256" key="10">
    <source>
        <dbReference type="ARBA" id="ARBA00022989"/>
    </source>
</evidence>
<keyword evidence="10 13" id="KW-1133">Transmembrane helix</keyword>
<dbReference type="AlphaFoldDB" id="A0A0B8ZX70"/>
<dbReference type="Pfam" id="PF13493">
    <property type="entry name" value="DUF4118"/>
    <property type="match status" value="1"/>
</dbReference>
<dbReference type="InterPro" id="IPR038318">
    <property type="entry name" value="KdpD_sf"/>
</dbReference>
<dbReference type="SUPFAM" id="SSF55874">
    <property type="entry name" value="ATPase domain of HSP90 chaperone/DNA topoisomerase II/histidine kinase"/>
    <property type="match status" value="1"/>
</dbReference>
<sequence length="289" mass="31431">MLVLTLSAATLIRWYIDRGRSGAPFALYYPLVILVAVAFGGRWAVVAGALSSFLSVVLFFDPAFTLRASIPDLVILGLYAFGCTLIAFFGHLLRATMREADENAAALKSINRELHHRSRNVATVVRALLHRARKSQPQSIQLDQFEAQLTALFAANEILKFGMAKSCDLKALAQAVLRPFPIQQIKLLGPAYEVQEQVVTRLAMILHELATNAVKYGALSDEGGQVAITWADKNGLLQIVWQETGGPPVQQPSREGLGSYLLRPGGGLKAAKASYDPEGLTCHMVFAAQ</sequence>
<comment type="caution">
    <text evidence="15">The sequence shown here is derived from an EMBL/GenBank/DDBJ whole genome shotgun (WGS) entry which is preliminary data.</text>
</comment>
<evidence type="ECO:0000256" key="5">
    <source>
        <dbReference type="ARBA" id="ARBA00022679"/>
    </source>
</evidence>
<dbReference type="Gene3D" id="1.20.120.620">
    <property type="entry name" value="Backbone structure of the membrane domain of e. Coli histidine kinase receptor kdpd"/>
    <property type="match status" value="1"/>
</dbReference>
<evidence type="ECO:0000256" key="1">
    <source>
        <dbReference type="ARBA" id="ARBA00000085"/>
    </source>
</evidence>
<evidence type="ECO:0000256" key="12">
    <source>
        <dbReference type="ARBA" id="ARBA00023136"/>
    </source>
</evidence>
<evidence type="ECO:0000256" key="4">
    <source>
        <dbReference type="ARBA" id="ARBA00022553"/>
    </source>
</evidence>
<keyword evidence="4" id="KW-0597">Phosphoprotein</keyword>
<dbReference type="PATRIC" id="fig|48936.3.peg.4560"/>
<dbReference type="EC" id="2.7.13.3" evidence="3"/>